<feature type="compositionally biased region" description="Low complexity" evidence="3">
    <location>
        <begin position="1"/>
        <end position="21"/>
    </location>
</feature>
<dbReference type="InterPro" id="IPR011333">
    <property type="entry name" value="SKP1/BTB/POZ_sf"/>
</dbReference>
<reference evidence="6" key="1">
    <citation type="submission" date="2025-08" db="UniProtKB">
        <authorList>
            <consortium name="RefSeq"/>
        </authorList>
    </citation>
    <scope>IDENTIFICATION</scope>
</reference>
<keyword evidence="1" id="KW-0880">Kelch repeat</keyword>
<name>A0A8B7Y3F6_ACAPL</name>
<dbReference type="InterPro" id="IPR001229">
    <property type="entry name" value="Jacalin-like_lectin_dom"/>
</dbReference>
<dbReference type="RefSeq" id="XP_022086850.1">
    <property type="nucleotide sequence ID" value="XM_022231158.1"/>
</dbReference>
<dbReference type="SMART" id="SM00875">
    <property type="entry name" value="BACK"/>
    <property type="match status" value="1"/>
</dbReference>
<evidence type="ECO:0000256" key="3">
    <source>
        <dbReference type="SAM" id="MobiDB-lite"/>
    </source>
</evidence>
<gene>
    <name evidence="6" type="primary">LOC110977225</name>
</gene>
<dbReference type="InterPro" id="IPR000210">
    <property type="entry name" value="BTB/POZ_dom"/>
</dbReference>
<organism evidence="5 6">
    <name type="scientific">Acanthaster planci</name>
    <name type="common">Crown-of-thorns starfish</name>
    <dbReference type="NCBI Taxonomy" id="133434"/>
    <lineage>
        <taxon>Eukaryota</taxon>
        <taxon>Metazoa</taxon>
        <taxon>Echinodermata</taxon>
        <taxon>Eleutherozoa</taxon>
        <taxon>Asterozoa</taxon>
        <taxon>Asteroidea</taxon>
        <taxon>Valvatacea</taxon>
        <taxon>Valvatida</taxon>
        <taxon>Acanthasteridae</taxon>
        <taxon>Acanthaster</taxon>
    </lineage>
</organism>
<evidence type="ECO:0000256" key="2">
    <source>
        <dbReference type="ARBA" id="ARBA00022737"/>
    </source>
</evidence>
<dbReference type="PANTHER" id="PTHR45632:SF3">
    <property type="entry name" value="KELCH-LIKE PROTEIN 32"/>
    <property type="match status" value="1"/>
</dbReference>
<accession>A0A8B7Y3F6</accession>
<dbReference type="SUPFAM" id="SSF54695">
    <property type="entry name" value="POZ domain"/>
    <property type="match status" value="1"/>
</dbReference>
<dbReference type="PANTHER" id="PTHR45632">
    <property type="entry name" value="LD33804P"/>
    <property type="match status" value="1"/>
</dbReference>
<dbReference type="AlphaFoldDB" id="A0A8B7Y3F6"/>
<evidence type="ECO:0000313" key="6">
    <source>
        <dbReference type="RefSeq" id="XP_022086850.1"/>
    </source>
</evidence>
<dbReference type="Pfam" id="PF00651">
    <property type="entry name" value="BTB"/>
    <property type="match status" value="1"/>
</dbReference>
<evidence type="ECO:0000313" key="5">
    <source>
        <dbReference type="Proteomes" id="UP000694845"/>
    </source>
</evidence>
<dbReference type="CDD" id="cd14733">
    <property type="entry name" value="BACK"/>
    <property type="match status" value="1"/>
</dbReference>
<dbReference type="OrthoDB" id="6357972at2759"/>
<dbReference type="PROSITE" id="PS50097">
    <property type="entry name" value="BTB"/>
    <property type="match status" value="1"/>
</dbReference>
<dbReference type="GeneID" id="110977225"/>
<protein>
    <submittedName>
        <fullName evidence="6">Kelch-like protein 5 isoform X1</fullName>
    </submittedName>
</protein>
<dbReference type="OMA" id="GHCASES"/>
<dbReference type="CDD" id="cd18186">
    <property type="entry name" value="BTB_POZ_ZBTB_KLHL-like"/>
    <property type="match status" value="1"/>
</dbReference>
<dbReference type="SMART" id="SM00225">
    <property type="entry name" value="BTB"/>
    <property type="match status" value="1"/>
</dbReference>
<dbReference type="Pfam" id="PF07707">
    <property type="entry name" value="BACK"/>
    <property type="match status" value="1"/>
</dbReference>
<keyword evidence="2" id="KW-0677">Repeat</keyword>
<dbReference type="Gene3D" id="2.100.10.30">
    <property type="entry name" value="Jacalin-like lectin domain"/>
    <property type="match status" value="1"/>
</dbReference>
<dbReference type="Gene3D" id="1.25.40.420">
    <property type="match status" value="1"/>
</dbReference>
<dbReference type="KEGG" id="aplc:110977225"/>
<dbReference type="Gene3D" id="3.30.710.10">
    <property type="entry name" value="Potassium Channel Kv1.1, Chain A"/>
    <property type="match status" value="1"/>
</dbReference>
<dbReference type="SUPFAM" id="SSF51101">
    <property type="entry name" value="Mannose-binding lectins"/>
    <property type="match status" value="1"/>
</dbReference>
<keyword evidence="5" id="KW-1185">Reference proteome</keyword>
<dbReference type="InterPro" id="IPR011705">
    <property type="entry name" value="BACK"/>
</dbReference>
<dbReference type="Pfam" id="PF01419">
    <property type="entry name" value="Jacalin"/>
    <property type="match status" value="1"/>
</dbReference>
<dbReference type="Proteomes" id="UP000694845">
    <property type="component" value="Unplaced"/>
</dbReference>
<evidence type="ECO:0000259" key="4">
    <source>
        <dbReference type="PROSITE" id="PS50097"/>
    </source>
</evidence>
<sequence length="495" mass="55671">MAFRRSGSSSSESSTEALSTLHANTSGEVLDTAPRSYSLETVRSKQAEKFLNKAFQCWEEGLYTDVVVIVEGQRFPTHRMVLASLSDFFPPLLQMDEKNSGEVTLKEFKPEEFSVLLKFAYTGRIDVTEETAQGVLLAADYLSIAPIRDFCENFMADHLDVGNVCQALTFSRDCSFAYLRAQAEEFFKGNLDGISQTSTFLELDPGTLVQIFDDDQLVLREQIILKTEEREKLVLIAVLRYLCQTPLLEDEVFERLLRTVRLTVLPEEVIKEVLKKFQSLQKSPIIQRYLKLYEKYVNVYEQKQDSSLRSNVGALAGDLPSSWFRSRKLAKCTVTDGERYAAGGQVAYFRQPPSRVYDDVNLEICKIDIWIRLWDGRQVIGGLQLTYHNPAVDGSQVQCMHGGSERFVAHHQVVLSPREVIMKVTLGSGFLVDRLGFETNFGRKLGPFGGPGGDAHMETAPPGTLSYLLDINCDSASTQGSLAILNLMLRWISFD</sequence>
<dbReference type="InterPro" id="IPR036404">
    <property type="entry name" value="Jacalin-like_lectin_dom_sf"/>
</dbReference>
<feature type="domain" description="BTB" evidence="4">
    <location>
        <begin position="64"/>
        <end position="129"/>
    </location>
</feature>
<proteinExistence type="predicted"/>
<feature type="region of interest" description="Disordered" evidence="3">
    <location>
        <begin position="1"/>
        <end position="25"/>
    </location>
</feature>
<evidence type="ECO:0000256" key="1">
    <source>
        <dbReference type="ARBA" id="ARBA00022441"/>
    </source>
</evidence>